<evidence type="ECO:0000256" key="2">
    <source>
        <dbReference type="SAM" id="MobiDB-lite"/>
    </source>
</evidence>
<gene>
    <name evidence="4" type="ORF">M9979_12100</name>
</gene>
<dbReference type="Pfam" id="PF01464">
    <property type="entry name" value="SLT"/>
    <property type="match status" value="1"/>
</dbReference>
<feature type="compositionally biased region" description="Basic and acidic residues" evidence="2">
    <location>
        <begin position="941"/>
        <end position="955"/>
    </location>
</feature>
<feature type="compositionally biased region" description="Low complexity" evidence="2">
    <location>
        <begin position="677"/>
        <end position="692"/>
    </location>
</feature>
<keyword evidence="5" id="KW-1185">Reference proteome</keyword>
<feature type="region of interest" description="Disordered" evidence="2">
    <location>
        <begin position="12"/>
        <end position="45"/>
    </location>
</feature>
<feature type="region of interest" description="Disordered" evidence="2">
    <location>
        <begin position="864"/>
        <end position="883"/>
    </location>
</feature>
<feature type="region of interest" description="Disordered" evidence="2">
    <location>
        <begin position="443"/>
        <end position="463"/>
    </location>
</feature>
<dbReference type="InterPro" id="IPR023346">
    <property type="entry name" value="Lysozyme-like_dom_sf"/>
</dbReference>
<feature type="region of interest" description="Disordered" evidence="2">
    <location>
        <begin position="660"/>
        <end position="693"/>
    </location>
</feature>
<evidence type="ECO:0000256" key="1">
    <source>
        <dbReference type="ARBA" id="ARBA00009387"/>
    </source>
</evidence>
<accession>A0A9X2I0K6</accession>
<reference evidence="4" key="1">
    <citation type="submission" date="2022-05" db="EMBL/GenBank/DDBJ databases">
        <title>Sphingomonas sp. strain RP10 Genome sequencing and assembly.</title>
        <authorList>
            <person name="Kim I."/>
        </authorList>
    </citation>
    <scope>NUCLEOTIDE SEQUENCE</scope>
    <source>
        <strain evidence="4">RP10</strain>
    </source>
</reference>
<comment type="similarity">
    <text evidence="1">Belongs to the virb1 family.</text>
</comment>
<proteinExistence type="inferred from homology"/>
<comment type="caution">
    <text evidence="4">The sequence shown here is derived from an EMBL/GenBank/DDBJ whole genome shotgun (WGS) entry which is preliminary data.</text>
</comment>
<dbReference type="InterPro" id="IPR008258">
    <property type="entry name" value="Transglycosylase_SLT_dom_1"/>
</dbReference>
<dbReference type="RefSeq" id="WP_254289614.1">
    <property type="nucleotide sequence ID" value="NZ_JAMLDY010000014.1"/>
</dbReference>
<feature type="compositionally biased region" description="Basic and acidic residues" evidence="2">
    <location>
        <begin position="27"/>
        <end position="37"/>
    </location>
</feature>
<feature type="region of interest" description="Disordered" evidence="2">
    <location>
        <begin position="559"/>
        <end position="584"/>
    </location>
</feature>
<dbReference type="CDD" id="cd00254">
    <property type="entry name" value="LT-like"/>
    <property type="match status" value="1"/>
</dbReference>
<name>A0A9X2I0K6_9SPHN</name>
<feature type="region of interest" description="Disordered" evidence="2">
    <location>
        <begin position="284"/>
        <end position="339"/>
    </location>
</feature>
<dbReference type="Gene3D" id="1.10.530.10">
    <property type="match status" value="1"/>
</dbReference>
<protein>
    <submittedName>
        <fullName evidence="4">Transglycosylase SLT domain-containing protein</fullName>
    </submittedName>
</protein>
<feature type="region of interest" description="Disordered" evidence="2">
    <location>
        <begin position="888"/>
        <end position="1001"/>
    </location>
</feature>
<organism evidence="4 5">
    <name type="scientific">Sphingomonas liriopis</name>
    <dbReference type="NCBI Taxonomy" id="2949094"/>
    <lineage>
        <taxon>Bacteria</taxon>
        <taxon>Pseudomonadati</taxon>
        <taxon>Pseudomonadota</taxon>
        <taxon>Alphaproteobacteria</taxon>
        <taxon>Sphingomonadales</taxon>
        <taxon>Sphingomonadaceae</taxon>
        <taxon>Sphingomonas</taxon>
    </lineage>
</organism>
<feature type="compositionally biased region" description="Pro residues" evidence="2">
    <location>
        <begin position="293"/>
        <end position="312"/>
    </location>
</feature>
<feature type="domain" description="Transglycosylase SLT" evidence="3">
    <location>
        <begin position="441"/>
        <end position="531"/>
    </location>
</feature>
<evidence type="ECO:0000313" key="4">
    <source>
        <dbReference type="EMBL" id="MCP3735615.1"/>
    </source>
</evidence>
<dbReference type="Proteomes" id="UP001139486">
    <property type="component" value="Unassembled WGS sequence"/>
</dbReference>
<sequence length="1795" mass="188403">MASNFFDRFDIAPDADLTTPQGGMDQPRTRAELDRAAPKPAPTPAMGSNYFDRFDQAGAISTPAPSPSLWDRLPSTQEVGRQLKMGVGHVVDGAGAALGFFANPVNTVANAVLPGDPFSTRVGEGWSEQLGLPQPQNRTERLVKDTAVAGAGGLFTAGGAEAGILATKAPGIAGSFMRFLAEAPVVNTVAGASGGLSQGAAREAGYGEVGQTVAALAGGLAGGVAAARLGRPRAPGMPPEELVDGALDGEILPPQPGGLPSTMGQRPAFWGSEPEPIIIDQPGIGMEPSRALPAPPPRIAGPDPRLPAPPPQIEDLRGDFAQPANSNRPAPGGRANPIETPDVITPQADPAEMANIGSAIERIRAVLSGDPSVRADLLTRTAPPRGPADVWSRLGARPDIANDLDLPAVPSRPLMLDTPGVVPPAAGIGSRSRMVDITRSTESGGRRFAADGSVLTSPKGARGEMQVMPATARDPGYGVRPSNGSLDDDARVGRDLLAAYTDHFGGDPAKGWAAYNGGVGRVERQIAQHGDAWLEHMPAETQAYVAKNMKALGGAAPVSAPEGPSISPEVPSSARATAEVPSQVPTDGTVARAIDEMQPPVARDPVQVQDRVDAADPFPSAARTVTADERVGLGGGGVRETTSVVGRDAGGQPALLSVAQEPAAGRGLPDDVRGREAAAPADPAGRTAAARARAPEDALTFLAKRGGLRDDEGHALRTRSRGQGGGSRDIPQFAPGGGHLFRKAGMSIDDAGELLHEAGYFPERPTTSEVLDMLDRSVVDRQYRPEDMPAIEAARAERENDLWLEQTHDELQDVAAQHSTTIGDHELEGMRRFMAEGRTADDAFTAYHEHELAIASNHSASDTADTFYDAPEQAGGSGFEPVPAEADRAVAGGAERPARIGGDQGADTPVPAGGGARPQGREAEFDRLPGEQSDAFGQRPGDQRRALERAGEGRQRSNVGQKPPGSDGGLFDDNAGRQQDLLTFPPSDPAPGAPKVDRAKMTPAERARLIREGKWDGAGGDAGFITADMLLAPFRAAGKLLFDPEFLKGDAQAAIAAIARGMKNPKAVMTGTADRLRAFGEVTAYSTDSAIRSISDRFNSPTLAKMADLFHAEAGVTDKTTTRTFGEAVTGNTGRFMSQLDEALKPFRGNDPAMGRIRDLLTTPTTSVRAAASERAAAAKIRDLLNDVLEYRRDAGEAIGEVKDGYFPRQMRQDRVFADPTKFLQAAERAYRDIGAPDPAKAAQAYLQRNIDGHLGIEDGVGAGAPGASSAKAREFGKAADAHLRDFYDTNPLSALTSHISGAVKRAEETRRFGIKGRENSPERLAWKQQHGDQTQWAVMKAAIQDELRANGERSPGLMDRIEALRTNSLGKARMGSPRVGAAVSVVHAWNQLSTLARAMIASIPEISMGFVRGGPRYGVPHMVTTMTEVGRLIRRAPPSDAARYAEAVGAIGSENALHLLRARADDPTANAATGKILDQFYRKNGLEAWTRAGRTAAVKTAQRFVDVLAHDIESTNARVSNRAAGYLRELGISDPKGFAAAIRANTPSPADLLGDTGHAAEYATALLRFANQTVLMPTRSVKPSWASHPIGSFIMALQSYSYAFKKNVLDRVGRETMGAVKERDPAKLAAASGLVVLTGTTALVQGLRHVIFGSPVNSDQDTPLHYALETMDRTGLFGAASPLFNAFNGLKYQRGLGESLQGSVLGRVSQGVTGLAAPLVNDNPDTDAAERKAAGAFYDLVVNPAESAIGASVLRGAAGSAVILGHGVRNDDGLLPADRSTFVDAVGGADPNEE</sequence>
<evidence type="ECO:0000313" key="5">
    <source>
        <dbReference type="Proteomes" id="UP001139486"/>
    </source>
</evidence>
<dbReference type="EMBL" id="JAMLDY010000014">
    <property type="protein sequence ID" value="MCP3735615.1"/>
    <property type="molecule type" value="Genomic_DNA"/>
</dbReference>
<evidence type="ECO:0000259" key="3">
    <source>
        <dbReference type="Pfam" id="PF01464"/>
    </source>
</evidence>
<dbReference type="SUPFAM" id="SSF53955">
    <property type="entry name" value="Lysozyme-like"/>
    <property type="match status" value="1"/>
</dbReference>
<feature type="compositionally biased region" description="Basic and acidic residues" evidence="2">
    <location>
        <begin position="919"/>
        <end position="929"/>
    </location>
</feature>